<evidence type="ECO:0000313" key="6">
    <source>
        <dbReference type="EMBL" id="ESR26464.1"/>
    </source>
</evidence>
<dbReference type="EMBL" id="AWXZ01000015">
    <property type="protein sequence ID" value="ESR26464.1"/>
    <property type="molecule type" value="Genomic_DNA"/>
</dbReference>
<dbReference type="PANTHER" id="PTHR34183">
    <property type="entry name" value="ENDOLYTIC PEPTIDOGLYCAN TRANSGLYCOSYLASE RLPA"/>
    <property type="match status" value="1"/>
</dbReference>
<dbReference type="EC" id="4.2.2.-" evidence="3"/>
<dbReference type="InterPro" id="IPR012997">
    <property type="entry name" value="RplA"/>
</dbReference>
<feature type="domain" description="RlpA-like protein double-psi beta-barrel" evidence="5">
    <location>
        <begin position="28"/>
        <end position="115"/>
    </location>
</feature>
<comment type="function">
    <text evidence="3">Lytic transglycosylase with a strong preference for naked glycan strands that lack stem peptides.</text>
</comment>
<feature type="chain" id="PRO_5009993054" description="Endolytic peptidoglycan transglycosylase RlpA" evidence="3">
    <location>
        <begin position="28"/>
        <end position="126"/>
    </location>
</feature>
<reference evidence="6 7" key="1">
    <citation type="journal article" date="2014" name="Genome Announc.">
        <title>Draft Genome Sequence of Lutibaculum baratangense Strain AMV1T, Isolated from a Mud Volcano in Andamans, India.</title>
        <authorList>
            <person name="Singh A."/>
            <person name="Sreenivas A."/>
            <person name="Sathyanarayana Reddy G."/>
            <person name="Pinnaka A.K."/>
            <person name="Shivaji S."/>
        </authorList>
    </citation>
    <scope>NUCLEOTIDE SEQUENCE [LARGE SCALE GENOMIC DNA]</scope>
    <source>
        <strain evidence="6 7">AMV1</strain>
    </source>
</reference>
<accession>V4RMG5</accession>
<organism evidence="6 7">
    <name type="scientific">Lutibaculum baratangense AMV1</name>
    <dbReference type="NCBI Taxonomy" id="631454"/>
    <lineage>
        <taxon>Bacteria</taxon>
        <taxon>Pseudomonadati</taxon>
        <taxon>Pseudomonadota</taxon>
        <taxon>Alphaproteobacteria</taxon>
        <taxon>Hyphomicrobiales</taxon>
        <taxon>Tepidamorphaceae</taxon>
        <taxon>Lutibaculum</taxon>
    </lineage>
</organism>
<dbReference type="PATRIC" id="fig|631454.5.peg.951"/>
<dbReference type="CDD" id="cd22268">
    <property type="entry name" value="DPBB_RlpA-like"/>
    <property type="match status" value="1"/>
</dbReference>
<proteinExistence type="inferred from homology"/>
<sequence length="126" mass="12748" precursor="true">MTPKSGGVAAAGAALILSLVATDSAAAQCGRASWYSHAGQKTASGEIANPDGLSAAHRSLPFGTKVMVENLKNGRSVTVRINDRGPFVGGRVIDVTRAAADRLGFRNAGTASVRISVGGKPVRSCG</sequence>
<dbReference type="NCBIfam" id="TIGR00413">
    <property type="entry name" value="rlpA"/>
    <property type="match status" value="1"/>
</dbReference>
<evidence type="ECO:0000256" key="1">
    <source>
        <dbReference type="ARBA" id="ARBA00023239"/>
    </source>
</evidence>
<dbReference type="OrthoDB" id="9779128at2"/>
<dbReference type="Gene3D" id="2.40.40.10">
    <property type="entry name" value="RlpA-like domain"/>
    <property type="match status" value="1"/>
</dbReference>
<evidence type="ECO:0000256" key="3">
    <source>
        <dbReference type="HAMAP-Rule" id="MF_02071"/>
    </source>
</evidence>
<dbReference type="GO" id="GO:0071555">
    <property type="term" value="P:cell wall organization"/>
    <property type="evidence" value="ECO:0007669"/>
    <property type="project" value="UniProtKB-KW"/>
</dbReference>
<dbReference type="eggNOG" id="COG0797">
    <property type="taxonomic scope" value="Bacteria"/>
</dbReference>
<dbReference type="PANTHER" id="PTHR34183:SF8">
    <property type="entry name" value="ENDOLYTIC PEPTIDOGLYCAN TRANSGLYCOSYLASE RLPA-RELATED"/>
    <property type="match status" value="1"/>
</dbReference>
<protein>
    <recommendedName>
        <fullName evidence="3">Endolytic peptidoglycan transglycosylase RlpA</fullName>
        <ecNumber evidence="3">4.2.2.-</ecNumber>
    </recommendedName>
</protein>
<keyword evidence="1 3" id="KW-0456">Lyase</keyword>
<comment type="caution">
    <text evidence="6">The sequence shown here is derived from an EMBL/GenBank/DDBJ whole genome shotgun (WGS) entry which is preliminary data.</text>
</comment>
<keyword evidence="7" id="KW-1185">Reference proteome</keyword>
<dbReference type="RefSeq" id="WP_023431110.1">
    <property type="nucleotide sequence ID" value="NZ_AWXZ01000015.1"/>
</dbReference>
<evidence type="ECO:0000259" key="5">
    <source>
        <dbReference type="Pfam" id="PF03330"/>
    </source>
</evidence>
<dbReference type="Proteomes" id="UP000017819">
    <property type="component" value="Unassembled WGS sequence"/>
</dbReference>
<dbReference type="HAMAP" id="MF_02071">
    <property type="entry name" value="RlpA"/>
    <property type="match status" value="1"/>
</dbReference>
<dbReference type="SUPFAM" id="SSF50685">
    <property type="entry name" value="Barwin-like endoglucanases"/>
    <property type="match status" value="1"/>
</dbReference>
<dbReference type="AlphaFoldDB" id="V4RMG5"/>
<dbReference type="STRING" id="631454.N177_0964"/>
<dbReference type="InterPro" id="IPR036908">
    <property type="entry name" value="RlpA-like_sf"/>
</dbReference>
<gene>
    <name evidence="3" type="primary">rlpA</name>
    <name evidence="6" type="ORF">N177_0964</name>
</gene>
<evidence type="ECO:0000256" key="4">
    <source>
        <dbReference type="RuleBase" id="RU003495"/>
    </source>
</evidence>
<feature type="signal peptide" evidence="3">
    <location>
        <begin position="1"/>
        <end position="27"/>
    </location>
</feature>
<evidence type="ECO:0000256" key="2">
    <source>
        <dbReference type="ARBA" id="ARBA00023316"/>
    </source>
</evidence>
<evidence type="ECO:0000313" key="7">
    <source>
        <dbReference type="Proteomes" id="UP000017819"/>
    </source>
</evidence>
<keyword evidence="3" id="KW-0732">Signal</keyword>
<dbReference type="InterPro" id="IPR009009">
    <property type="entry name" value="RlpA-like_DPBB"/>
</dbReference>
<keyword evidence="2 3" id="KW-0961">Cell wall biogenesis/degradation</keyword>
<name>V4RMG5_9HYPH</name>
<keyword evidence="6" id="KW-0449">Lipoprotein</keyword>
<dbReference type="Pfam" id="PF03330">
    <property type="entry name" value="DPBB_1"/>
    <property type="match status" value="1"/>
</dbReference>
<dbReference type="GO" id="GO:0000270">
    <property type="term" value="P:peptidoglycan metabolic process"/>
    <property type="evidence" value="ECO:0007669"/>
    <property type="project" value="UniProtKB-UniRule"/>
</dbReference>
<dbReference type="GO" id="GO:0008932">
    <property type="term" value="F:lytic endotransglycosylase activity"/>
    <property type="evidence" value="ECO:0007669"/>
    <property type="project" value="UniProtKB-UniRule"/>
</dbReference>
<comment type="similarity">
    <text evidence="3 4">Belongs to the RlpA family.</text>
</comment>
<dbReference type="InterPro" id="IPR034718">
    <property type="entry name" value="RlpA"/>
</dbReference>